<dbReference type="SUPFAM" id="SSF53474">
    <property type="entry name" value="alpha/beta-Hydrolases"/>
    <property type="match status" value="1"/>
</dbReference>
<proteinExistence type="predicted"/>
<reference evidence="3 4" key="1">
    <citation type="submission" date="2020-05" db="EMBL/GenBank/DDBJ databases">
        <title>Genome Sequencing of Type Strains.</title>
        <authorList>
            <person name="Lemaire J.F."/>
            <person name="Inderbitzin P."/>
            <person name="Gregorio O.A."/>
            <person name="Collins S.B."/>
            <person name="Wespe N."/>
            <person name="Knight-Connoni V."/>
        </authorList>
    </citation>
    <scope>NUCLEOTIDE SEQUENCE [LARGE SCALE GENOMIC DNA]</scope>
    <source>
        <strain evidence="3 4">DSM 20512</strain>
    </source>
</reference>
<dbReference type="AlphaFoldDB" id="A0A850DQC9"/>
<dbReference type="EMBL" id="JABMCG010000093">
    <property type="protein sequence ID" value="NUU27717.1"/>
    <property type="molecule type" value="Genomic_DNA"/>
</dbReference>
<gene>
    <name evidence="3" type="ORF">HP467_06270</name>
</gene>
<comment type="caution">
    <text evidence="3">The sequence shown here is derived from an EMBL/GenBank/DDBJ whole genome shotgun (WGS) entry which is preliminary data.</text>
</comment>
<feature type="domain" description="DUF1023" evidence="2">
    <location>
        <begin position="384"/>
        <end position="540"/>
    </location>
</feature>
<evidence type="ECO:0000256" key="1">
    <source>
        <dbReference type="SAM" id="MobiDB-lite"/>
    </source>
</evidence>
<name>A0A850DQC9_9MICO</name>
<feature type="region of interest" description="Disordered" evidence="1">
    <location>
        <begin position="124"/>
        <end position="162"/>
    </location>
</feature>
<evidence type="ECO:0000313" key="4">
    <source>
        <dbReference type="Proteomes" id="UP000539146"/>
    </source>
</evidence>
<dbReference type="Pfam" id="PF06259">
    <property type="entry name" value="Abhydrolase_8"/>
    <property type="match status" value="1"/>
</dbReference>
<sequence length="607" mass="63713">MGIEFDEAAAARLVVCATEAALALRGSALPRRGAAEAALRDFAGGYARRFEAARVIESGDRVRLAAALDDLADQVRIVRHQADQERRRLADHAAWRARTADRERALVGVGAVWEPVLDAGAAVLDPEPSDAPVRPTPVSAAFRPRRRPRTAGHSGGRSSADPEHLRRFAATTRALDGAIEQDLVRVRNAWSGFTSRCGWVPIDVATLPLGFGELLAENEEDAAWAERIADAFAAAGGGTLADTVLDAAGSSVLPPAVERLLDASLTPAQVAERWRALGFTADDLRALPLTTQVRVAALDGIPAAARDVVSRAVLAAALRDPARLYRVFGLAYTYGAVSLEEFTEQVQALAAGLRRADRHAADLDAPTDAVAQLMGFGVANGAPVAAIALGNLDTATNVTVNVPGATTTLKSAVQKVRASNELLKAASRTRRSDSYAVVSWFGYRAPAFAEVPAQKRAVAGGAELASFLDGIHDSRLRAPRSVSVLGHSYGSTTAAEALEQVRHPVDNFVTYGSVGFTDATTPEHLHVDHVFATEGAADQTAILGRIGRTDPRDIPGVEVFSAEAAAGTAAATGHDMFPEGEGQVGYLSPNATAQHTIASIIATGAAR</sequence>
<accession>A0A850DQC9</accession>
<evidence type="ECO:0000313" key="3">
    <source>
        <dbReference type="EMBL" id="NUU27717.1"/>
    </source>
</evidence>
<dbReference type="RefSeq" id="WP_175325580.1">
    <property type="nucleotide sequence ID" value="NZ_BAAAWP010000001.1"/>
</dbReference>
<protein>
    <recommendedName>
        <fullName evidence="2">DUF1023 domain-containing protein</fullName>
    </recommendedName>
</protein>
<dbReference type="InterPro" id="IPR010427">
    <property type="entry name" value="DUF1023"/>
</dbReference>
<organism evidence="3 4">
    <name type="scientific">Curtobacterium citreum</name>
    <dbReference type="NCBI Taxonomy" id="2036"/>
    <lineage>
        <taxon>Bacteria</taxon>
        <taxon>Bacillati</taxon>
        <taxon>Actinomycetota</taxon>
        <taxon>Actinomycetes</taxon>
        <taxon>Micrococcales</taxon>
        <taxon>Microbacteriaceae</taxon>
        <taxon>Curtobacterium</taxon>
    </lineage>
</organism>
<dbReference type="Proteomes" id="UP000539146">
    <property type="component" value="Unassembled WGS sequence"/>
</dbReference>
<dbReference type="InterPro" id="IPR029058">
    <property type="entry name" value="AB_hydrolase_fold"/>
</dbReference>
<evidence type="ECO:0000259" key="2">
    <source>
        <dbReference type="Pfam" id="PF06259"/>
    </source>
</evidence>